<accession>A0A0C9YII9</accession>
<evidence type="ECO:0000313" key="2">
    <source>
        <dbReference type="Proteomes" id="UP000054018"/>
    </source>
</evidence>
<reference evidence="1 2" key="1">
    <citation type="submission" date="2014-04" db="EMBL/GenBank/DDBJ databases">
        <authorList>
            <consortium name="DOE Joint Genome Institute"/>
            <person name="Kuo A."/>
            <person name="Kohler A."/>
            <person name="Costa M.D."/>
            <person name="Nagy L.G."/>
            <person name="Floudas D."/>
            <person name="Copeland A."/>
            <person name="Barry K.W."/>
            <person name="Cichocki N."/>
            <person name="Veneault-Fourrey C."/>
            <person name="LaButti K."/>
            <person name="Lindquist E.A."/>
            <person name="Lipzen A."/>
            <person name="Lundell T."/>
            <person name="Morin E."/>
            <person name="Murat C."/>
            <person name="Sun H."/>
            <person name="Tunlid A."/>
            <person name="Henrissat B."/>
            <person name="Grigoriev I.V."/>
            <person name="Hibbett D.S."/>
            <person name="Martin F."/>
            <person name="Nordberg H.P."/>
            <person name="Cantor M.N."/>
            <person name="Hua S.X."/>
        </authorList>
    </citation>
    <scope>NUCLEOTIDE SEQUENCE [LARGE SCALE GENOMIC DNA]</scope>
    <source>
        <strain evidence="1 2">441</strain>
    </source>
</reference>
<keyword evidence="2" id="KW-1185">Reference proteome</keyword>
<name>A0A0C9YII9_9AGAM</name>
<gene>
    <name evidence="1" type="ORF">PISMIDRAFT_688557</name>
</gene>
<dbReference type="Proteomes" id="UP000054018">
    <property type="component" value="Unassembled WGS sequence"/>
</dbReference>
<evidence type="ECO:0000313" key="1">
    <source>
        <dbReference type="EMBL" id="KIK13589.1"/>
    </source>
</evidence>
<dbReference type="AlphaFoldDB" id="A0A0C9YII9"/>
<proteinExistence type="predicted"/>
<dbReference type="HOGENOM" id="CLU_2484173_0_0_1"/>
<dbReference type="EMBL" id="KN833986">
    <property type="protein sequence ID" value="KIK13589.1"/>
    <property type="molecule type" value="Genomic_DNA"/>
</dbReference>
<reference evidence="2" key="2">
    <citation type="submission" date="2015-01" db="EMBL/GenBank/DDBJ databases">
        <title>Evolutionary Origins and Diversification of the Mycorrhizal Mutualists.</title>
        <authorList>
            <consortium name="DOE Joint Genome Institute"/>
            <consortium name="Mycorrhizal Genomics Consortium"/>
            <person name="Kohler A."/>
            <person name="Kuo A."/>
            <person name="Nagy L.G."/>
            <person name="Floudas D."/>
            <person name="Copeland A."/>
            <person name="Barry K.W."/>
            <person name="Cichocki N."/>
            <person name="Veneault-Fourrey C."/>
            <person name="LaButti K."/>
            <person name="Lindquist E.A."/>
            <person name="Lipzen A."/>
            <person name="Lundell T."/>
            <person name="Morin E."/>
            <person name="Murat C."/>
            <person name="Riley R."/>
            <person name="Ohm R."/>
            <person name="Sun H."/>
            <person name="Tunlid A."/>
            <person name="Henrissat B."/>
            <person name="Grigoriev I.V."/>
            <person name="Hibbett D.S."/>
            <person name="Martin F."/>
        </authorList>
    </citation>
    <scope>NUCLEOTIDE SEQUENCE [LARGE SCALE GENOMIC DNA]</scope>
    <source>
        <strain evidence="2">441</strain>
    </source>
</reference>
<organism evidence="1 2">
    <name type="scientific">Pisolithus microcarpus 441</name>
    <dbReference type="NCBI Taxonomy" id="765257"/>
    <lineage>
        <taxon>Eukaryota</taxon>
        <taxon>Fungi</taxon>
        <taxon>Dikarya</taxon>
        <taxon>Basidiomycota</taxon>
        <taxon>Agaricomycotina</taxon>
        <taxon>Agaricomycetes</taxon>
        <taxon>Agaricomycetidae</taxon>
        <taxon>Boletales</taxon>
        <taxon>Sclerodermatineae</taxon>
        <taxon>Pisolithaceae</taxon>
        <taxon>Pisolithus</taxon>
    </lineage>
</organism>
<protein>
    <submittedName>
        <fullName evidence="1">Uncharacterized protein</fullName>
    </submittedName>
</protein>
<sequence length="87" mass="10343">MTDDERYRDSFQDWIRILRVLVLHDTVTFNVESFYHIFGLTQIRDLMSLIFRVPIIFRKVESSQNFVAIPIPHGFCVMLSQQIANPR</sequence>